<organism evidence="1 2">
    <name type="scientific">Methylocystis hirsuta</name>
    <dbReference type="NCBI Taxonomy" id="369798"/>
    <lineage>
        <taxon>Bacteria</taxon>
        <taxon>Pseudomonadati</taxon>
        <taxon>Pseudomonadota</taxon>
        <taxon>Alphaproteobacteria</taxon>
        <taxon>Hyphomicrobiales</taxon>
        <taxon>Methylocystaceae</taxon>
        <taxon>Methylocystis</taxon>
    </lineage>
</organism>
<name>A0A3M9XU40_9HYPH</name>
<reference evidence="1 2" key="1">
    <citation type="submission" date="2018-08" db="EMBL/GenBank/DDBJ databases">
        <title>Genome sequence of Methylocystis hirsuta CSC1, a methanotroph able to accumulate PHAs.</title>
        <authorList>
            <person name="Bordel S."/>
            <person name="Rodriguez E."/>
            <person name="Gancedo J."/>
            <person name="Munoz R."/>
        </authorList>
    </citation>
    <scope>NUCLEOTIDE SEQUENCE [LARGE SCALE GENOMIC DNA]</scope>
    <source>
        <strain evidence="1 2">CSC1</strain>
    </source>
</reference>
<protein>
    <submittedName>
        <fullName evidence="1">Uncharacterized protein</fullName>
    </submittedName>
</protein>
<comment type="caution">
    <text evidence="1">The sequence shown here is derived from an EMBL/GenBank/DDBJ whole genome shotgun (WGS) entry which is preliminary data.</text>
</comment>
<keyword evidence="2" id="KW-1185">Reference proteome</keyword>
<evidence type="ECO:0000313" key="1">
    <source>
        <dbReference type="EMBL" id="RNJ51312.1"/>
    </source>
</evidence>
<sequence length="107" mass="12649">MSTVLIRHTTIRGNQPNGTLIFQKNIGYVDYPYAAVLEFVDDSTGAHALLRGRRVFKKRRSRARKDCVTRRLRWRLRRLRQHNNLGRSIRQRRHGITEMTFAVFGKL</sequence>
<dbReference type="Proteomes" id="UP000268623">
    <property type="component" value="Unassembled WGS sequence"/>
</dbReference>
<dbReference type="EMBL" id="QWDD01000001">
    <property type="protein sequence ID" value="RNJ51312.1"/>
    <property type="molecule type" value="Genomic_DNA"/>
</dbReference>
<gene>
    <name evidence="1" type="ORF">D1O30_18635</name>
</gene>
<dbReference type="AlphaFoldDB" id="A0A3M9XU40"/>
<evidence type="ECO:0000313" key="2">
    <source>
        <dbReference type="Proteomes" id="UP000268623"/>
    </source>
</evidence>
<accession>A0A3M9XU40</accession>
<proteinExistence type="predicted"/>